<dbReference type="EMBL" id="KN824277">
    <property type="protein sequence ID" value="KIM33857.1"/>
    <property type="molecule type" value="Genomic_DNA"/>
</dbReference>
<reference evidence="3" key="2">
    <citation type="submission" date="2015-01" db="EMBL/GenBank/DDBJ databases">
        <title>Evolutionary Origins and Diversification of the Mycorrhizal Mutualists.</title>
        <authorList>
            <consortium name="DOE Joint Genome Institute"/>
            <consortium name="Mycorrhizal Genomics Consortium"/>
            <person name="Kohler A."/>
            <person name="Kuo A."/>
            <person name="Nagy L.G."/>
            <person name="Floudas D."/>
            <person name="Copeland A."/>
            <person name="Barry K.W."/>
            <person name="Cichocki N."/>
            <person name="Veneault-Fourrey C."/>
            <person name="LaButti K."/>
            <person name="Lindquist E.A."/>
            <person name="Lipzen A."/>
            <person name="Lundell T."/>
            <person name="Morin E."/>
            <person name="Murat C."/>
            <person name="Riley R."/>
            <person name="Ohm R."/>
            <person name="Sun H."/>
            <person name="Tunlid A."/>
            <person name="Henrissat B."/>
            <person name="Grigoriev I.V."/>
            <person name="Hibbett D.S."/>
            <person name="Martin F."/>
        </authorList>
    </citation>
    <scope>NUCLEOTIDE SEQUENCE [LARGE SCALE GENOMIC DNA]</scope>
    <source>
        <strain evidence="3">MAFF 305830</strain>
    </source>
</reference>
<evidence type="ECO:0000313" key="3">
    <source>
        <dbReference type="Proteomes" id="UP000054097"/>
    </source>
</evidence>
<organism evidence="2 3">
    <name type="scientific">Serendipita vermifera MAFF 305830</name>
    <dbReference type="NCBI Taxonomy" id="933852"/>
    <lineage>
        <taxon>Eukaryota</taxon>
        <taxon>Fungi</taxon>
        <taxon>Dikarya</taxon>
        <taxon>Basidiomycota</taxon>
        <taxon>Agaricomycotina</taxon>
        <taxon>Agaricomycetes</taxon>
        <taxon>Sebacinales</taxon>
        <taxon>Serendipitaceae</taxon>
        <taxon>Serendipita</taxon>
    </lineage>
</organism>
<name>A0A0C2XYB6_SERVB</name>
<dbReference type="Proteomes" id="UP000054097">
    <property type="component" value="Unassembled WGS sequence"/>
</dbReference>
<dbReference type="OrthoDB" id="3209743at2759"/>
<reference evidence="2 3" key="1">
    <citation type="submission" date="2014-04" db="EMBL/GenBank/DDBJ databases">
        <authorList>
            <consortium name="DOE Joint Genome Institute"/>
            <person name="Kuo A."/>
            <person name="Zuccaro A."/>
            <person name="Kohler A."/>
            <person name="Nagy L.G."/>
            <person name="Floudas D."/>
            <person name="Copeland A."/>
            <person name="Barry K.W."/>
            <person name="Cichocki N."/>
            <person name="Veneault-Fourrey C."/>
            <person name="LaButti K."/>
            <person name="Lindquist E.A."/>
            <person name="Lipzen A."/>
            <person name="Lundell T."/>
            <person name="Morin E."/>
            <person name="Murat C."/>
            <person name="Sun H."/>
            <person name="Tunlid A."/>
            <person name="Henrissat B."/>
            <person name="Grigoriev I.V."/>
            <person name="Hibbett D.S."/>
            <person name="Martin F."/>
            <person name="Nordberg H.P."/>
            <person name="Cantor M.N."/>
            <person name="Hua S.X."/>
        </authorList>
    </citation>
    <scope>NUCLEOTIDE SEQUENCE [LARGE SCALE GENOMIC DNA]</scope>
    <source>
        <strain evidence="2 3">MAFF 305830</strain>
    </source>
</reference>
<accession>A0A0C2XYB6</accession>
<gene>
    <name evidence="2" type="ORF">M408DRAFT_59852</name>
</gene>
<feature type="compositionally biased region" description="Polar residues" evidence="1">
    <location>
        <begin position="88"/>
        <end position="123"/>
    </location>
</feature>
<feature type="region of interest" description="Disordered" evidence="1">
    <location>
        <begin position="82"/>
        <end position="123"/>
    </location>
</feature>
<protein>
    <submittedName>
        <fullName evidence="2">Uncharacterized protein</fullName>
    </submittedName>
</protein>
<evidence type="ECO:0000256" key="1">
    <source>
        <dbReference type="SAM" id="MobiDB-lite"/>
    </source>
</evidence>
<evidence type="ECO:0000313" key="2">
    <source>
        <dbReference type="EMBL" id="KIM33857.1"/>
    </source>
</evidence>
<dbReference type="HOGENOM" id="CLU_060377_0_0_1"/>
<sequence length="303" mass="33803">MNDIYARFNPNPSKIAAWSQLLMLESRSSPIDSHRPPPDILYSRAIPTFLRWRDALIKCGWKAVPDDHLPVGLLFIVEGPRSHSSSSGPYSTEDASGPSPFSSQDSIQHASTPDRFQQSTHTKQGARFALPAELSAFLEYREEIQESLRNPLLFRPVLLDDRDDLILAAGASDDETVGTLKDIFHLLQLIVPGMFLLVHDALSFAQPPLGVPTHGSHGRHRRSIQRKMPVQEQLFDTTSSPQILLHRTRRALPPAEWITSNLDVLDGVFGKHLLHELLSCARDVELTVWRTVHGPDGDPLDSG</sequence>
<dbReference type="AlphaFoldDB" id="A0A0C2XYB6"/>
<proteinExistence type="predicted"/>
<keyword evidence="3" id="KW-1185">Reference proteome</keyword>